<accession>A0AAG5D6J1</accession>
<feature type="region of interest" description="Disordered" evidence="1">
    <location>
        <begin position="58"/>
        <end position="100"/>
    </location>
</feature>
<feature type="compositionally biased region" description="Low complexity" evidence="1">
    <location>
        <begin position="71"/>
        <end position="100"/>
    </location>
</feature>
<evidence type="ECO:0000313" key="3">
    <source>
        <dbReference type="Proteomes" id="UP000075880"/>
    </source>
</evidence>
<evidence type="ECO:0000256" key="1">
    <source>
        <dbReference type="SAM" id="MobiDB-lite"/>
    </source>
</evidence>
<name>A0AAG5D6J1_ANOAO</name>
<dbReference type="EnsemblMetazoa" id="ENSAATROPT006943">
    <property type="protein sequence ID" value="ENSAATROPP006253"/>
    <property type="gene ID" value="ENSAATROPG005650"/>
</dbReference>
<reference evidence="2" key="1">
    <citation type="submission" date="2024-04" db="UniProtKB">
        <authorList>
            <consortium name="EnsemblMetazoa"/>
        </authorList>
    </citation>
    <scope>IDENTIFICATION</scope>
    <source>
        <strain evidence="2">EBRO</strain>
    </source>
</reference>
<dbReference type="AlphaFoldDB" id="A0AAG5D6J1"/>
<proteinExistence type="predicted"/>
<evidence type="ECO:0000313" key="2">
    <source>
        <dbReference type="EnsemblMetazoa" id="ENSAATROPP006253"/>
    </source>
</evidence>
<sequence>MTPVGGTVAKKYTDTKNHTMVHSGALVSHYLLRPLSPAVDVAAAAALVVTIVPLSATVPDHSGRTPLTPLPQSASASIQSKPSSELGSPSSSGSSSATHTSIASASAGHLLLDNSGTVAAGRRARDVRQILDRRSTPTWEALRREKRSKKIVSSGRHRLWRPPVAHLQLAARRRNRSVVDVAARL</sequence>
<keyword evidence="3" id="KW-1185">Reference proteome</keyword>
<protein>
    <submittedName>
        <fullName evidence="2">Uncharacterized protein</fullName>
    </submittedName>
</protein>
<dbReference type="Proteomes" id="UP000075880">
    <property type="component" value="Unassembled WGS sequence"/>
</dbReference>
<organism evidence="2 3">
    <name type="scientific">Anopheles atroparvus</name>
    <name type="common">European mosquito</name>
    <dbReference type="NCBI Taxonomy" id="41427"/>
    <lineage>
        <taxon>Eukaryota</taxon>
        <taxon>Metazoa</taxon>
        <taxon>Ecdysozoa</taxon>
        <taxon>Arthropoda</taxon>
        <taxon>Hexapoda</taxon>
        <taxon>Insecta</taxon>
        <taxon>Pterygota</taxon>
        <taxon>Neoptera</taxon>
        <taxon>Endopterygota</taxon>
        <taxon>Diptera</taxon>
        <taxon>Nematocera</taxon>
        <taxon>Culicoidea</taxon>
        <taxon>Culicidae</taxon>
        <taxon>Anophelinae</taxon>
        <taxon>Anopheles</taxon>
    </lineage>
</organism>